<sequence length="80" mass="8670">MPPVSVSPLKEPITVSLKAGETYWWCRCGRSAKQPFCDGSHAGTGLAPMQFKPTADMPVRFCGCKATKKPPFCDGSHLDL</sequence>
<evidence type="ECO:0000259" key="5">
    <source>
        <dbReference type="SMART" id="SM00704"/>
    </source>
</evidence>
<evidence type="ECO:0000313" key="6">
    <source>
        <dbReference type="EMBL" id="OYQ18178.1"/>
    </source>
</evidence>
<keyword evidence="4" id="KW-0411">Iron-sulfur</keyword>
<keyword evidence="1" id="KW-0001">2Fe-2S</keyword>
<dbReference type="InterPro" id="IPR018967">
    <property type="entry name" value="FeS-contain_CDGSH-typ"/>
</dbReference>
<evidence type="ECO:0000256" key="4">
    <source>
        <dbReference type="ARBA" id="ARBA00023014"/>
    </source>
</evidence>
<dbReference type="PANTHER" id="PTHR46491:SF3">
    <property type="entry name" value="CDGSH IRON-SULFUR DOMAIN-CONTAINING PROTEIN 3, MITOCHONDRIAL"/>
    <property type="match status" value="1"/>
</dbReference>
<keyword evidence="2" id="KW-0479">Metal-binding</keyword>
<dbReference type="InterPro" id="IPR052950">
    <property type="entry name" value="CISD"/>
</dbReference>
<evidence type="ECO:0000256" key="2">
    <source>
        <dbReference type="ARBA" id="ARBA00022723"/>
    </source>
</evidence>
<dbReference type="PANTHER" id="PTHR46491">
    <property type="entry name" value="CDGSH IRON SULFUR DOMAIN PROTEIN HOMOLOG"/>
    <property type="match status" value="1"/>
</dbReference>
<dbReference type="GO" id="GO:0051537">
    <property type="term" value="F:2 iron, 2 sulfur cluster binding"/>
    <property type="evidence" value="ECO:0007669"/>
    <property type="project" value="UniProtKB-KW"/>
</dbReference>
<keyword evidence="7" id="KW-1185">Reference proteome</keyword>
<protein>
    <submittedName>
        <fullName evidence="6">Glutamate synthase</fullName>
    </submittedName>
</protein>
<evidence type="ECO:0000313" key="7">
    <source>
        <dbReference type="Proteomes" id="UP000216361"/>
    </source>
</evidence>
<comment type="caution">
    <text evidence="6">The sequence shown here is derived from an EMBL/GenBank/DDBJ whole genome shotgun (WGS) entry which is preliminary data.</text>
</comment>
<organism evidence="6 7">
    <name type="scientific">Elstera cyanobacteriorum</name>
    <dbReference type="NCBI Taxonomy" id="2022747"/>
    <lineage>
        <taxon>Bacteria</taxon>
        <taxon>Pseudomonadati</taxon>
        <taxon>Pseudomonadota</taxon>
        <taxon>Alphaproteobacteria</taxon>
        <taxon>Rhodospirillales</taxon>
        <taxon>Rhodospirillaceae</taxon>
        <taxon>Elstera</taxon>
    </lineage>
</organism>
<dbReference type="GO" id="GO:0005737">
    <property type="term" value="C:cytoplasm"/>
    <property type="evidence" value="ECO:0007669"/>
    <property type="project" value="UniProtKB-ARBA"/>
</dbReference>
<dbReference type="AlphaFoldDB" id="A0A255XMI1"/>
<dbReference type="Gene3D" id="3.40.5.90">
    <property type="entry name" value="CDGSH iron-sulfur domain, mitoNEET-type"/>
    <property type="match status" value="2"/>
</dbReference>
<evidence type="ECO:0000256" key="1">
    <source>
        <dbReference type="ARBA" id="ARBA00022714"/>
    </source>
</evidence>
<gene>
    <name evidence="6" type="ORF">CHR90_14595</name>
</gene>
<proteinExistence type="predicted"/>
<accession>A0A255XMI1</accession>
<feature type="domain" description="Iron-binding zinc finger CDGSH type" evidence="5">
    <location>
        <begin position="10"/>
        <end position="47"/>
    </location>
</feature>
<dbReference type="InterPro" id="IPR042216">
    <property type="entry name" value="MitoNEET_CISD"/>
</dbReference>
<dbReference type="GO" id="GO:0046872">
    <property type="term" value="F:metal ion binding"/>
    <property type="evidence" value="ECO:0007669"/>
    <property type="project" value="UniProtKB-KW"/>
</dbReference>
<dbReference type="Pfam" id="PF09360">
    <property type="entry name" value="zf-CDGSH"/>
    <property type="match status" value="2"/>
</dbReference>
<dbReference type="OrthoDB" id="9795032at2"/>
<feature type="domain" description="Iron-binding zinc finger CDGSH type" evidence="5">
    <location>
        <begin position="50"/>
        <end position="79"/>
    </location>
</feature>
<name>A0A255XMI1_9PROT</name>
<dbReference type="SMART" id="SM00704">
    <property type="entry name" value="ZnF_CDGSH"/>
    <property type="match status" value="2"/>
</dbReference>
<dbReference type="Proteomes" id="UP000216361">
    <property type="component" value="Unassembled WGS sequence"/>
</dbReference>
<reference evidence="6 7" key="1">
    <citation type="submission" date="2017-07" db="EMBL/GenBank/DDBJ databases">
        <title>Elstera cyanobacteriorum sp. nov., a novel bacterium isolated from cyanobacterial aggregates in a eutrophic lake.</title>
        <authorList>
            <person name="Cai H."/>
        </authorList>
    </citation>
    <scope>NUCLEOTIDE SEQUENCE [LARGE SCALE GENOMIC DNA]</scope>
    <source>
        <strain evidence="6 7">TH019</strain>
    </source>
</reference>
<keyword evidence="3" id="KW-0408">Iron</keyword>
<evidence type="ECO:0000256" key="3">
    <source>
        <dbReference type="ARBA" id="ARBA00023004"/>
    </source>
</evidence>
<dbReference type="EMBL" id="NOXS01000033">
    <property type="protein sequence ID" value="OYQ18178.1"/>
    <property type="molecule type" value="Genomic_DNA"/>
</dbReference>